<dbReference type="KEGG" id="ras:RAS_14590"/>
<comment type="function">
    <text evidence="2">Antitoxin component of a type II toxin-antitoxin (TA) system.</text>
</comment>
<name>A0A510G8W5_9RICK</name>
<dbReference type="InterPro" id="IPR006442">
    <property type="entry name" value="Antitoxin_Phd/YefM"/>
</dbReference>
<comment type="similarity">
    <text evidence="1 2">Belongs to the phD/YefM antitoxin family.</text>
</comment>
<dbReference type="NCBIfam" id="TIGR01552">
    <property type="entry name" value="phd_fam"/>
    <property type="match status" value="1"/>
</dbReference>
<accession>A0A510G8W5</accession>
<sequence>MKTIGMFKTKTHLPELIKEVEAGEELCITNRGRKVAVIIPINKYYQNKFSNVFQEFAELKKRAPLGTVDDILEMKNLGRR</sequence>
<dbReference type="EMBL" id="AP019563">
    <property type="protein sequence ID" value="BBJ32350.1"/>
    <property type="molecule type" value="Genomic_DNA"/>
</dbReference>
<dbReference type="InterPro" id="IPR036165">
    <property type="entry name" value="YefM-like_sf"/>
</dbReference>
<reference evidence="3 4" key="1">
    <citation type="submission" date="2019-04" db="EMBL/GenBank/DDBJ databases">
        <title>Draft genome sequence of Rickettsia asiatica Maytaro1284.</title>
        <authorList>
            <person name="Thu M."/>
            <person name="Qiu Y."/>
            <person name="Nakao R."/>
        </authorList>
    </citation>
    <scope>NUCLEOTIDE SEQUENCE [LARGE SCALE GENOMIC DNA]</scope>
    <source>
        <strain evidence="3 4">Maytaro1284</strain>
    </source>
</reference>
<dbReference type="SUPFAM" id="SSF143120">
    <property type="entry name" value="YefM-like"/>
    <property type="match status" value="1"/>
</dbReference>
<dbReference type="Pfam" id="PF02604">
    <property type="entry name" value="PhdYeFM_antitox"/>
    <property type="match status" value="1"/>
</dbReference>
<gene>
    <name evidence="3" type="ORF">RAS_14590</name>
</gene>
<keyword evidence="4" id="KW-1185">Reference proteome</keyword>
<dbReference type="AlphaFoldDB" id="A0A510G8W5"/>
<evidence type="ECO:0000256" key="1">
    <source>
        <dbReference type="ARBA" id="ARBA00009981"/>
    </source>
</evidence>
<dbReference type="RefSeq" id="WP_010420935.1">
    <property type="nucleotide sequence ID" value="NZ_AP019563.1"/>
</dbReference>
<dbReference type="Gene3D" id="3.40.1620.10">
    <property type="entry name" value="YefM-like domain"/>
    <property type="match status" value="1"/>
</dbReference>
<evidence type="ECO:0000313" key="4">
    <source>
        <dbReference type="Proteomes" id="UP000321183"/>
    </source>
</evidence>
<protein>
    <recommendedName>
        <fullName evidence="2">Antitoxin</fullName>
    </recommendedName>
</protein>
<organism evidence="3 4">
    <name type="scientific">Rickettsia asiatica</name>
    <dbReference type="NCBI Taxonomy" id="238800"/>
    <lineage>
        <taxon>Bacteria</taxon>
        <taxon>Pseudomonadati</taxon>
        <taxon>Pseudomonadota</taxon>
        <taxon>Alphaproteobacteria</taxon>
        <taxon>Rickettsiales</taxon>
        <taxon>Rickettsiaceae</taxon>
        <taxon>Rickettsieae</taxon>
        <taxon>Rickettsia</taxon>
        <taxon>spotted fever group</taxon>
    </lineage>
</organism>
<proteinExistence type="inferred from homology"/>
<dbReference type="Proteomes" id="UP000321183">
    <property type="component" value="Chromosome"/>
</dbReference>
<evidence type="ECO:0000256" key="2">
    <source>
        <dbReference type="RuleBase" id="RU362080"/>
    </source>
</evidence>
<evidence type="ECO:0000313" key="3">
    <source>
        <dbReference type="EMBL" id="BBJ32350.1"/>
    </source>
</evidence>